<name>A0ABT1G0S5_9CORY</name>
<keyword evidence="2" id="KW-1185">Reference proteome</keyword>
<dbReference type="RefSeq" id="WP_253577161.1">
    <property type="nucleotide sequence ID" value="NZ_JAMFTQ010000004.1"/>
</dbReference>
<evidence type="ECO:0000313" key="2">
    <source>
        <dbReference type="Proteomes" id="UP001204000"/>
    </source>
</evidence>
<dbReference type="Gene3D" id="1.10.8.1060">
    <property type="entry name" value="Corynebacterium glutamicum thioredoxin-dependent arsenate reductase, N-terminal domain"/>
    <property type="match status" value="1"/>
</dbReference>
<protein>
    <submittedName>
        <fullName evidence="1">Uncharacterized protein</fullName>
    </submittedName>
</protein>
<accession>A0ABT1G0S5</accession>
<proteinExistence type="predicted"/>
<sequence>MPDLEEGGIATQCDNDAYAQAFPAAIGETNDKNFKNFKKGRTTMRNVTDINNIDFSIIRERALRNIREDLLNEWSDRFDALEINDAFDAVLRHHRATAVIEDFVPVLVEAEMKNRLYAGELFPAAA</sequence>
<organism evidence="1 2">
    <name type="scientific">Corynebacterium stercoris</name>
    <dbReference type="NCBI Taxonomy" id="2943490"/>
    <lineage>
        <taxon>Bacteria</taxon>
        <taxon>Bacillati</taxon>
        <taxon>Actinomycetota</taxon>
        <taxon>Actinomycetes</taxon>
        <taxon>Mycobacteriales</taxon>
        <taxon>Corynebacteriaceae</taxon>
        <taxon>Corynebacterium</taxon>
    </lineage>
</organism>
<dbReference type="EMBL" id="JAMFTQ010000004">
    <property type="protein sequence ID" value="MCP1387566.1"/>
    <property type="molecule type" value="Genomic_DNA"/>
</dbReference>
<dbReference type="Proteomes" id="UP001204000">
    <property type="component" value="Unassembled WGS sequence"/>
</dbReference>
<dbReference type="NCBIfam" id="NF046112">
    <property type="entry name" value="MSMEG_6209_Nter"/>
    <property type="match status" value="1"/>
</dbReference>
<comment type="caution">
    <text evidence="1">The sequence shown here is derived from an EMBL/GenBank/DDBJ whole genome shotgun (WGS) entry which is preliminary data.</text>
</comment>
<evidence type="ECO:0000313" key="1">
    <source>
        <dbReference type="EMBL" id="MCP1387566.1"/>
    </source>
</evidence>
<reference evidence="1" key="1">
    <citation type="submission" date="2022-05" db="EMBL/GenBank/DDBJ databases">
        <title>Corynebacterium sp. TA-R-1 sp. nov., isolated from human feces.</title>
        <authorList>
            <person name="Shamsuzzaman M."/>
            <person name="Dahal R.H."/>
        </authorList>
    </citation>
    <scope>NUCLEOTIDE SEQUENCE</scope>
    <source>
        <strain evidence="1">TA-R-1</strain>
    </source>
</reference>
<gene>
    <name evidence="1" type="ORF">M5J20_05105</name>
</gene>